<protein>
    <submittedName>
        <fullName evidence="2">Uncharacterized protein</fullName>
    </submittedName>
</protein>
<organism evidence="2">
    <name type="scientific">Magnetospirillum gryphiswaldense</name>
    <dbReference type="NCBI Taxonomy" id="55518"/>
    <lineage>
        <taxon>Bacteria</taxon>
        <taxon>Pseudomonadati</taxon>
        <taxon>Pseudomonadota</taxon>
        <taxon>Alphaproteobacteria</taxon>
        <taxon>Rhodospirillales</taxon>
        <taxon>Rhodospirillaceae</taxon>
        <taxon>Magnetospirillum</taxon>
    </lineage>
</organism>
<name>A4TXU8_9PROT</name>
<accession>A4TXU8</accession>
<feature type="region of interest" description="Disordered" evidence="1">
    <location>
        <begin position="52"/>
        <end position="72"/>
    </location>
</feature>
<dbReference type="EMBL" id="CU459003">
    <property type="protein sequence ID" value="CAM75455.1"/>
    <property type="molecule type" value="Genomic_DNA"/>
</dbReference>
<gene>
    <name evidence="2" type="ORF">MGR_3454</name>
</gene>
<evidence type="ECO:0000256" key="1">
    <source>
        <dbReference type="SAM" id="MobiDB-lite"/>
    </source>
</evidence>
<evidence type="ECO:0000313" key="2">
    <source>
        <dbReference type="EMBL" id="CAM75455.1"/>
    </source>
</evidence>
<dbReference type="AlphaFoldDB" id="A4TXU8"/>
<reference evidence="2" key="1">
    <citation type="journal article" date="2007" name="J. Bacteriol.">
        <title>Comparative genome analysis of four magnetotactic bacteria reveals a complex set of group-specific genes implicated in magnetosome biomineralization and function.</title>
        <authorList>
            <person name="Richter M."/>
            <person name="Kube M."/>
            <person name="Bazylinski D.A."/>
            <person name="Lombardot T."/>
            <person name="Gloeckner F.O."/>
            <person name="Reinhardt R."/>
            <person name="Schueler D."/>
        </authorList>
    </citation>
    <scope>NUCLEOTIDE SEQUENCE</scope>
    <source>
        <strain evidence="2">MSR-1</strain>
    </source>
</reference>
<proteinExistence type="predicted"/>
<sequence>MSASSTIQDGVRDRLLHRLRALMARTVVNGASPDEELVAARMVAKSIAQLDGTAPPAAEPPPPPNWAQAERDSREYQQLLEKNTTETLLKNAVQELALEQINRVAPPRRRQPGEYLERVGIHDLLDAHLGMALSVGGNRLARDILARTIDELVYDGQLPSHMDIPAGR</sequence>
<dbReference type="RefSeq" id="WP_234016248.1">
    <property type="nucleotide sequence ID" value="NZ_CP027527.1"/>
</dbReference>